<keyword evidence="1" id="KW-1133">Transmembrane helix</keyword>
<evidence type="ECO:0000256" key="1">
    <source>
        <dbReference type="SAM" id="Phobius"/>
    </source>
</evidence>
<reference evidence="3" key="1">
    <citation type="submission" date="2018-04" db="EMBL/GenBank/DDBJ databases">
        <authorList>
            <person name="Watanabe M."/>
            <person name="Kojima H."/>
        </authorList>
    </citation>
    <scope>NUCLEOTIDE SEQUENCE [LARGE SCALE GENOMIC DNA]</scope>
    <source>
        <strain evidence="3">Dysh456</strain>
    </source>
</reference>
<feature type="transmembrane region" description="Helical" evidence="1">
    <location>
        <begin position="93"/>
        <end position="114"/>
    </location>
</feature>
<protein>
    <submittedName>
        <fullName evidence="2">Uncharacterized protein</fullName>
    </submittedName>
</protein>
<sequence length="120" mass="12527">MNRNDPSRTDDDRWLDALLAADARAAATDLPDQGFSARVVAALPARRTRRRLAWLPVALGLLATLALLAWLGPQGLTAALAPFLADLGQAGPLAWLKTIAPLLAVALALGTAAAQAGELR</sequence>
<reference evidence="3" key="2">
    <citation type="submission" date="2018-06" db="EMBL/GenBank/DDBJ databases">
        <title>Genome sequence of Rhodanobacteraceae bacterium strain Dysh456.</title>
        <authorList>
            <person name="Fukui M."/>
        </authorList>
    </citation>
    <scope>NUCLEOTIDE SEQUENCE [LARGE SCALE GENOMIC DNA]</scope>
    <source>
        <strain evidence="3">Dysh456</strain>
    </source>
</reference>
<dbReference type="KEGG" id="rbd:ALSL_2225"/>
<keyword evidence="1" id="KW-0472">Membrane</keyword>
<dbReference type="AlphaFoldDB" id="A0A2Z6E806"/>
<evidence type="ECO:0000313" key="3">
    <source>
        <dbReference type="Proteomes" id="UP000270530"/>
    </source>
</evidence>
<feature type="transmembrane region" description="Helical" evidence="1">
    <location>
        <begin position="52"/>
        <end position="73"/>
    </location>
</feature>
<proteinExistence type="predicted"/>
<dbReference type="RefSeq" id="WP_126539155.1">
    <property type="nucleotide sequence ID" value="NZ_AP018560.1"/>
</dbReference>
<keyword evidence="3" id="KW-1185">Reference proteome</keyword>
<gene>
    <name evidence="2" type="ORF">ALSL_2225</name>
</gene>
<keyword evidence="1" id="KW-0812">Transmembrane</keyword>
<organism evidence="2 3">
    <name type="scientific">Aerosticca soli</name>
    <dbReference type="NCBI Taxonomy" id="2010829"/>
    <lineage>
        <taxon>Bacteria</taxon>
        <taxon>Pseudomonadati</taxon>
        <taxon>Pseudomonadota</taxon>
        <taxon>Gammaproteobacteria</taxon>
        <taxon>Lysobacterales</taxon>
        <taxon>Rhodanobacteraceae</taxon>
        <taxon>Aerosticca</taxon>
    </lineage>
</organism>
<dbReference type="EMBL" id="AP018560">
    <property type="protein sequence ID" value="BBD80851.1"/>
    <property type="molecule type" value="Genomic_DNA"/>
</dbReference>
<accession>A0A2Z6E806</accession>
<name>A0A2Z6E806_9GAMM</name>
<dbReference type="Proteomes" id="UP000270530">
    <property type="component" value="Chromosome"/>
</dbReference>
<evidence type="ECO:0000313" key="2">
    <source>
        <dbReference type="EMBL" id="BBD80851.1"/>
    </source>
</evidence>